<dbReference type="GO" id="GO:0008168">
    <property type="term" value="F:methyltransferase activity"/>
    <property type="evidence" value="ECO:0007669"/>
    <property type="project" value="UniProtKB-KW"/>
</dbReference>
<accession>A0A094J2G8</accession>
<evidence type="ECO:0000256" key="1">
    <source>
        <dbReference type="ARBA" id="ARBA00022603"/>
    </source>
</evidence>
<dbReference type="EMBL" id="JPZO01000112">
    <property type="protein sequence ID" value="KFZ32244.1"/>
    <property type="molecule type" value="Genomic_DNA"/>
</dbReference>
<dbReference type="Pfam" id="PF00145">
    <property type="entry name" value="DNA_methylase"/>
    <property type="match status" value="1"/>
</dbReference>
<proteinExistence type="predicted"/>
<name>A0A094J2G8_9BACL</name>
<keyword evidence="3" id="KW-0680">Restriction system</keyword>
<evidence type="ECO:0000256" key="3">
    <source>
        <dbReference type="ARBA" id="ARBA00022747"/>
    </source>
</evidence>
<sequence>MRGVTLSVPKHLAFHQNSLTSHKAVNHREKMVKRMELIHQGENMRTAAERLISENREDLRRELFPNKLYGARNRRLREDTPSFTVTSHCLDEMIHPVQHRGLTPREAARLQSFPDWYIFEGPFVSFIPIRNKTDTNRSAMLFLRY</sequence>
<comment type="caution">
    <text evidence="4">The sequence shown here is derived from an EMBL/GenBank/DDBJ whole genome shotgun (WGS) entry which is preliminary data.</text>
</comment>
<dbReference type="Gene3D" id="3.90.120.10">
    <property type="entry name" value="DNA Methylase, subunit A, domain 2"/>
    <property type="match status" value="1"/>
</dbReference>
<dbReference type="GO" id="GO:0009307">
    <property type="term" value="P:DNA restriction-modification system"/>
    <property type="evidence" value="ECO:0007669"/>
    <property type="project" value="UniProtKB-KW"/>
</dbReference>
<dbReference type="InterPro" id="IPR029063">
    <property type="entry name" value="SAM-dependent_MTases_sf"/>
</dbReference>
<protein>
    <submittedName>
        <fullName evidence="4">Uncharacterized protein</fullName>
    </submittedName>
</protein>
<dbReference type="SUPFAM" id="SSF53335">
    <property type="entry name" value="S-adenosyl-L-methionine-dependent methyltransferases"/>
    <property type="match status" value="1"/>
</dbReference>
<keyword evidence="1" id="KW-0489">Methyltransferase</keyword>
<dbReference type="GO" id="GO:0032259">
    <property type="term" value="P:methylation"/>
    <property type="evidence" value="ECO:0007669"/>
    <property type="project" value="UniProtKB-KW"/>
</dbReference>
<dbReference type="InterPro" id="IPR001525">
    <property type="entry name" value="C5_MeTfrase"/>
</dbReference>
<reference evidence="4" key="1">
    <citation type="submission" date="2014-08" db="EMBL/GenBank/DDBJ databases">
        <title>Fullgenome sequencing of Anoxybacillus sp.25 isolate from Garga hot-spring Russia.</title>
        <authorList>
            <person name="Rozanov A.S."/>
            <person name="Kotenko A.V."/>
            <person name="Malup T.K."/>
            <person name="Peltek S.E."/>
        </authorList>
    </citation>
    <scope>NUCLEOTIDE SEQUENCE [LARGE SCALE GENOMIC DNA]</scope>
    <source>
        <strain evidence="4">25</strain>
    </source>
</reference>
<gene>
    <name evidence="4" type="ORF">JS44_14060</name>
</gene>
<keyword evidence="2" id="KW-0808">Transferase</keyword>
<evidence type="ECO:0000256" key="2">
    <source>
        <dbReference type="ARBA" id="ARBA00022679"/>
    </source>
</evidence>
<evidence type="ECO:0000313" key="4">
    <source>
        <dbReference type="EMBL" id="KFZ32244.1"/>
    </source>
</evidence>
<dbReference type="AlphaFoldDB" id="A0A094J2G8"/>
<organism evidence="4">
    <name type="scientific">Anoxybacillus flavithermus</name>
    <dbReference type="NCBI Taxonomy" id="33934"/>
    <lineage>
        <taxon>Bacteria</taxon>
        <taxon>Bacillati</taxon>
        <taxon>Bacillota</taxon>
        <taxon>Bacilli</taxon>
        <taxon>Bacillales</taxon>
        <taxon>Anoxybacillaceae</taxon>
        <taxon>Anoxybacillus</taxon>
    </lineage>
</organism>